<sequence>MKNISNEELIQLVQKRAAELGRAPGSAEFKKATIACNRFGSWTNFLKEAGLILQLDKQTLIDELLKLSKELGETPRMNEFKYRNEAINQFGLWTTFIDESGLKRRSNVRISNQVYLREVQQKAAELGRIPKSSDVDNPFEIIRRFKSWDNFLEAAGLIPSKKVSKKDLSKESIIREFIELSEQLGETPRVKEFPYQTQAVKKFGSWTNFVKATGLPPRKKGYSREELIQAVKEKTAELDRVPTEDEFKLSGHATLKFKTWKAFLKQAGLESK</sequence>
<organism evidence="1 2">
    <name type="scientific">Candidatus Enterococcus moelleringii</name>
    <dbReference type="NCBI Taxonomy" id="2815325"/>
    <lineage>
        <taxon>Bacteria</taxon>
        <taxon>Bacillati</taxon>
        <taxon>Bacillota</taxon>
        <taxon>Bacilli</taxon>
        <taxon>Lactobacillales</taxon>
        <taxon>Enterococcaceae</taxon>
        <taxon>Enterococcus</taxon>
    </lineage>
</organism>
<dbReference type="RefSeq" id="WP_207672981.1">
    <property type="nucleotide sequence ID" value="NZ_JAFREM010000012.1"/>
</dbReference>
<accession>A0ABS3L8V6</accession>
<dbReference type="Proteomes" id="UP000664601">
    <property type="component" value="Unassembled WGS sequence"/>
</dbReference>
<reference evidence="1 2" key="1">
    <citation type="submission" date="2021-03" db="EMBL/GenBank/DDBJ databases">
        <title>Enterococcal diversity collection.</title>
        <authorList>
            <person name="Gilmore M.S."/>
            <person name="Schwartzman J."/>
            <person name="Van Tyne D."/>
            <person name="Martin M."/>
            <person name="Earl A.M."/>
            <person name="Manson A.L."/>
            <person name="Straub T."/>
            <person name="Salamzade R."/>
            <person name="Saavedra J."/>
            <person name="Lebreton F."/>
            <person name="Prichula J."/>
            <person name="Schaufler K."/>
            <person name="Gaca A."/>
            <person name="Sgardioli B."/>
            <person name="Wagenaar J."/>
            <person name="Strong T."/>
        </authorList>
    </citation>
    <scope>NUCLEOTIDE SEQUENCE [LARGE SCALE GENOMIC DNA]</scope>
    <source>
        <strain evidence="1 2">669A</strain>
    </source>
</reference>
<proteinExistence type="predicted"/>
<evidence type="ECO:0008006" key="3">
    <source>
        <dbReference type="Google" id="ProtNLM"/>
    </source>
</evidence>
<evidence type="ECO:0000313" key="2">
    <source>
        <dbReference type="Proteomes" id="UP000664601"/>
    </source>
</evidence>
<comment type="caution">
    <text evidence="1">The sequence shown here is derived from an EMBL/GenBank/DDBJ whole genome shotgun (WGS) entry which is preliminary data.</text>
</comment>
<dbReference type="EMBL" id="JAFREM010000012">
    <property type="protein sequence ID" value="MBO1306052.1"/>
    <property type="molecule type" value="Genomic_DNA"/>
</dbReference>
<dbReference type="InterPro" id="IPR041025">
    <property type="entry name" value="HNH_repeat"/>
</dbReference>
<keyword evidence="2" id="KW-1185">Reference proteome</keyword>
<gene>
    <name evidence="1" type="ORF">JZO70_07760</name>
</gene>
<dbReference type="Pfam" id="PF18780">
    <property type="entry name" value="HNH_repeat"/>
    <property type="match status" value="5"/>
</dbReference>
<protein>
    <recommendedName>
        <fullName evidence="3">Core-binding (CB) domain-containing protein</fullName>
    </recommendedName>
</protein>
<name>A0ABS3L8V6_9ENTE</name>
<evidence type="ECO:0000313" key="1">
    <source>
        <dbReference type="EMBL" id="MBO1306052.1"/>
    </source>
</evidence>